<sequence length="549" mass="56070">MLITGTDGPDSLLGTGSDDTIIGAAGDDFINGAGGFDIAAYWTSPFGIVVRLFANTTDNDGFGGRDTLENISGIAGTGHDDLIYGSDLGNYIQGFMGNDTIFALGGDDLVRAGEGDDYIDGGAGTDRVFFLGNRADYTVTAIDGGFQITDTVADRYGSNTVLNFELFQFSDRQVTAAEILNPNAPGDGLPYPRDSAPPEGTPTTPTAPATPSGFAPATLASTQFGIDAGWNNERVLSRHLADVNGDGRADIIAFGNAGAFVALGDASGGFGNASLRTTQFSVNSGWANENVFSRHMADVNGDGRADIIGFGNAGAFVALGDASGGFANASLRTTQFSIDSGWKDENAFSRHMADVNGDGRADIVGFGNAGAFVALGDASGGFGNATLATTQFGIDAGWNNENVYSRHMADVNGDGRADIVGFGNAGAYVALGNASGGFGNATLATTQFGIDAGWNNENVYSRHLADVNGDGRADIIGFSNAGAFVALGDASGGFAAATLVTDQFGIDAGWANENVFARNIADVNGDGRGDIVGFGNAGVWVAEAGSVWG</sequence>
<gene>
    <name evidence="3" type="ORF">G3576_15685</name>
</gene>
<keyword evidence="4" id="KW-1185">Reference proteome</keyword>
<proteinExistence type="predicted"/>
<dbReference type="Pfam" id="PF00353">
    <property type="entry name" value="HemolysinCabind"/>
    <property type="match status" value="2"/>
</dbReference>
<dbReference type="PANTHER" id="PTHR44103">
    <property type="entry name" value="PROPROTEIN CONVERTASE P"/>
    <property type="match status" value="1"/>
</dbReference>
<dbReference type="PANTHER" id="PTHR44103:SF1">
    <property type="entry name" value="PROPROTEIN CONVERTASE P"/>
    <property type="match status" value="1"/>
</dbReference>
<dbReference type="EMBL" id="JAAIKB010000006">
    <property type="protein sequence ID" value="NGM21465.1"/>
    <property type="molecule type" value="Genomic_DNA"/>
</dbReference>
<dbReference type="Gene3D" id="2.130.10.130">
    <property type="entry name" value="Integrin alpha, N-terminal"/>
    <property type="match status" value="1"/>
</dbReference>
<name>A0A6M1LM80_9PROT</name>
<dbReference type="GO" id="GO:0005509">
    <property type="term" value="F:calcium ion binding"/>
    <property type="evidence" value="ECO:0007669"/>
    <property type="project" value="InterPro"/>
</dbReference>
<protein>
    <submittedName>
        <fullName evidence="3">VCBS repeat-containing protein</fullName>
    </submittedName>
</protein>
<feature type="region of interest" description="Disordered" evidence="2">
    <location>
        <begin position="181"/>
        <end position="214"/>
    </location>
</feature>
<dbReference type="InterPro" id="IPR001343">
    <property type="entry name" value="Hemolysn_Ca-bd"/>
</dbReference>
<evidence type="ECO:0000313" key="3">
    <source>
        <dbReference type="EMBL" id="NGM21465.1"/>
    </source>
</evidence>
<reference evidence="3 4" key="1">
    <citation type="submission" date="2020-02" db="EMBL/GenBank/DDBJ databases">
        <authorList>
            <person name="Kim H.M."/>
            <person name="Jeon C.O."/>
        </authorList>
    </citation>
    <scope>NUCLEOTIDE SEQUENCE [LARGE SCALE GENOMIC DNA]</scope>
    <source>
        <strain evidence="3 4">PeD5</strain>
    </source>
</reference>
<dbReference type="Pfam" id="PF13517">
    <property type="entry name" value="FG-GAP_3"/>
    <property type="match status" value="2"/>
</dbReference>
<dbReference type="Proteomes" id="UP000475385">
    <property type="component" value="Unassembled WGS sequence"/>
</dbReference>
<dbReference type="SUPFAM" id="SSF51120">
    <property type="entry name" value="beta-Roll"/>
    <property type="match status" value="1"/>
</dbReference>
<evidence type="ECO:0000256" key="2">
    <source>
        <dbReference type="SAM" id="MobiDB-lite"/>
    </source>
</evidence>
<dbReference type="Gene3D" id="2.150.10.10">
    <property type="entry name" value="Serralysin-like metalloprotease, C-terminal"/>
    <property type="match status" value="1"/>
</dbReference>
<organism evidence="3 4">
    <name type="scientific">Falsiroseomonas algicola</name>
    <dbReference type="NCBI Taxonomy" id="2716930"/>
    <lineage>
        <taxon>Bacteria</taxon>
        <taxon>Pseudomonadati</taxon>
        <taxon>Pseudomonadota</taxon>
        <taxon>Alphaproteobacteria</taxon>
        <taxon>Acetobacterales</taxon>
        <taxon>Roseomonadaceae</taxon>
        <taxon>Falsiroseomonas</taxon>
    </lineage>
</organism>
<keyword evidence="1" id="KW-0732">Signal</keyword>
<comment type="caution">
    <text evidence="3">The sequence shown here is derived from an EMBL/GenBank/DDBJ whole genome shotgun (WGS) entry which is preliminary data.</text>
</comment>
<dbReference type="PRINTS" id="PR00313">
    <property type="entry name" value="CABNDNGRPT"/>
</dbReference>
<dbReference type="InterPro" id="IPR028994">
    <property type="entry name" value="Integrin_alpha_N"/>
</dbReference>
<feature type="compositionally biased region" description="Low complexity" evidence="2">
    <location>
        <begin position="197"/>
        <end position="214"/>
    </location>
</feature>
<reference evidence="3 4" key="2">
    <citation type="submission" date="2020-03" db="EMBL/GenBank/DDBJ databases">
        <title>Roseomonas stagni sp. nov., isolated from pond water in Japan.</title>
        <authorList>
            <person name="Furuhata K."/>
            <person name="Miyamoto H."/>
            <person name="Goto K."/>
        </authorList>
    </citation>
    <scope>NUCLEOTIDE SEQUENCE [LARGE SCALE GENOMIC DNA]</scope>
    <source>
        <strain evidence="3 4">PeD5</strain>
    </source>
</reference>
<dbReference type="AlphaFoldDB" id="A0A6M1LM80"/>
<dbReference type="SUPFAM" id="SSF69318">
    <property type="entry name" value="Integrin alpha N-terminal domain"/>
    <property type="match status" value="1"/>
</dbReference>
<evidence type="ECO:0000313" key="4">
    <source>
        <dbReference type="Proteomes" id="UP000475385"/>
    </source>
</evidence>
<dbReference type="InterPro" id="IPR011049">
    <property type="entry name" value="Serralysin-like_metalloprot_C"/>
</dbReference>
<dbReference type="RefSeq" id="WP_164695377.1">
    <property type="nucleotide sequence ID" value="NZ_JAAIKB010000006.1"/>
</dbReference>
<accession>A0A6M1LM80</accession>
<dbReference type="InterPro" id="IPR013517">
    <property type="entry name" value="FG-GAP"/>
</dbReference>
<evidence type="ECO:0000256" key="1">
    <source>
        <dbReference type="ARBA" id="ARBA00022729"/>
    </source>
</evidence>